<accession>A0A427B2I1</accession>
<name>A0A427B2I1_ENSVE</name>
<dbReference type="Proteomes" id="UP000287651">
    <property type="component" value="Unassembled WGS sequence"/>
</dbReference>
<organism evidence="1 2">
    <name type="scientific">Ensete ventricosum</name>
    <name type="common">Abyssinian banana</name>
    <name type="synonym">Musa ensete</name>
    <dbReference type="NCBI Taxonomy" id="4639"/>
    <lineage>
        <taxon>Eukaryota</taxon>
        <taxon>Viridiplantae</taxon>
        <taxon>Streptophyta</taxon>
        <taxon>Embryophyta</taxon>
        <taxon>Tracheophyta</taxon>
        <taxon>Spermatophyta</taxon>
        <taxon>Magnoliopsida</taxon>
        <taxon>Liliopsida</taxon>
        <taxon>Zingiberales</taxon>
        <taxon>Musaceae</taxon>
        <taxon>Ensete</taxon>
    </lineage>
</organism>
<evidence type="ECO:0000313" key="1">
    <source>
        <dbReference type="EMBL" id="RRT82679.1"/>
    </source>
</evidence>
<proteinExistence type="predicted"/>
<gene>
    <name evidence="1" type="ORF">B296_00013439</name>
</gene>
<protein>
    <submittedName>
        <fullName evidence="1">Uncharacterized protein</fullName>
    </submittedName>
</protein>
<dbReference type="AlphaFoldDB" id="A0A427B2I1"/>
<reference evidence="1 2" key="1">
    <citation type="journal article" date="2014" name="Agronomy (Basel)">
        <title>A Draft Genome Sequence for Ensete ventricosum, the Drought-Tolerant Tree Against Hunger.</title>
        <authorList>
            <person name="Harrison J."/>
            <person name="Moore K.A."/>
            <person name="Paszkiewicz K."/>
            <person name="Jones T."/>
            <person name="Grant M."/>
            <person name="Ambacheew D."/>
            <person name="Muzemil S."/>
            <person name="Studholme D.J."/>
        </authorList>
    </citation>
    <scope>NUCLEOTIDE SEQUENCE [LARGE SCALE GENOMIC DNA]</scope>
</reference>
<comment type="caution">
    <text evidence="1">The sequence shown here is derived from an EMBL/GenBank/DDBJ whole genome shotgun (WGS) entry which is preliminary data.</text>
</comment>
<dbReference type="EMBL" id="AMZH03000646">
    <property type="protein sequence ID" value="RRT82679.1"/>
    <property type="molecule type" value="Genomic_DNA"/>
</dbReference>
<sequence>MGEDPATADSFRCPVVSAPTSLGFTVDPGKVPWRRDDRRWVGCSVLFCFMLCSTRIVPNEDPTDIDSVTHPRSHMVAAAEVQPNPSLLWIRCNLHRKQLHPIPALHSKPVLPRLPTSSQREDSLAREDKYACSIRGDDTHSRPQVFPGEDVHSLRHERRLRDLMSRERAFKRRCQQYKRSDAIIQQNRVRRAVHHYGAPSGLDPTSHGTQPDGAAALFTLGCGSGNLSLSPGVGCGSVSRAATIR</sequence>
<evidence type="ECO:0000313" key="2">
    <source>
        <dbReference type="Proteomes" id="UP000287651"/>
    </source>
</evidence>